<proteinExistence type="predicted"/>
<organism evidence="2 3">
    <name type="scientific">Amedibacillus dolichus CAG:375</name>
    <dbReference type="NCBI Taxonomy" id="1263076"/>
    <lineage>
        <taxon>Bacteria</taxon>
        <taxon>Bacillati</taxon>
        <taxon>Bacillota</taxon>
        <taxon>Erysipelotrichia</taxon>
        <taxon>Erysipelotrichales</taxon>
        <taxon>Erysipelotrichaceae</taxon>
        <taxon>Amedibacillus</taxon>
    </lineage>
</organism>
<keyword evidence="1" id="KW-1133">Transmembrane helix</keyword>
<comment type="caution">
    <text evidence="2">The sequence shown here is derived from an EMBL/GenBank/DDBJ whole genome shotgun (WGS) entry which is preliminary data.</text>
</comment>
<accession>R7G8C6</accession>
<reference evidence="2" key="1">
    <citation type="submission" date="2012-11" db="EMBL/GenBank/DDBJ databases">
        <title>Dependencies among metagenomic species, viruses, plasmids and units of genetic variation.</title>
        <authorList>
            <person name="Nielsen H.B."/>
            <person name="Almeida M."/>
            <person name="Juncker A.S."/>
            <person name="Rasmussen S."/>
            <person name="Li J."/>
            <person name="Sunagawa S."/>
            <person name="Plichta D."/>
            <person name="Gautier L."/>
            <person name="Le Chatelier E."/>
            <person name="Peletier E."/>
            <person name="Bonde I."/>
            <person name="Nielsen T."/>
            <person name="Manichanh C."/>
            <person name="Arumugam M."/>
            <person name="Batto J."/>
            <person name="Santos M.B.Q.D."/>
            <person name="Blom N."/>
            <person name="Borruel N."/>
            <person name="Burgdorf K.S."/>
            <person name="Boumezbeur F."/>
            <person name="Casellas F."/>
            <person name="Dore J."/>
            <person name="Guarner F."/>
            <person name="Hansen T."/>
            <person name="Hildebrand F."/>
            <person name="Kaas R.S."/>
            <person name="Kennedy S."/>
            <person name="Kristiansen K."/>
            <person name="Kultima J.R."/>
            <person name="Leonard P."/>
            <person name="Levenez F."/>
            <person name="Lund O."/>
            <person name="Moumen B."/>
            <person name="Le Paslier D."/>
            <person name="Pons N."/>
            <person name="Pedersen O."/>
            <person name="Prifti E."/>
            <person name="Qin J."/>
            <person name="Raes J."/>
            <person name="Tap J."/>
            <person name="Tims S."/>
            <person name="Ussery D.W."/>
            <person name="Yamada T."/>
            <person name="MetaHit consortium"/>
            <person name="Renault P."/>
            <person name="Sicheritz-Ponten T."/>
            <person name="Bork P."/>
            <person name="Wang J."/>
            <person name="Brunak S."/>
            <person name="Ehrlich S.D."/>
        </authorList>
    </citation>
    <scope>NUCLEOTIDE SEQUENCE [LARGE SCALE GENOMIC DNA]</scope>
</reference>
<evidence type="ECO:0000313" key="3">
    <source>
        <dbReference type="Proteomes" id="UP000018093"/>
    </source>
</evidence>
<feature type="transmembrane region" description="Helical" evidence="1">
    <location>
        <begin position="12"/>
        <end position="36"/>
    </location>
</feature>
<name>R7G8C6_9FIRM</name>
<dbReference type="Proteomes" id="UP000018093">
    <property type="component" value="Unassembled WGS sequence"/>
</dbReference>
<feature type="transmembrane region" description="Helical" evidence="1">
    <location>
        <begin position="80"/>
        <end position="98"/>
    </location>
</feature>
<dbReference type="EMBL" id="CBIN010000186">
    <property type="protein sequence ID" value="CDE23033.1"/>
    <property type="molecule type" value="Genomic_DNA"/>
</dbReference>
<gene>
    <name evidence="2" type="ORF">BN631_01503</name>
</gene>
<protein>
    <submittedName>
        <fullName evidence="2">Uncharacterized protein</fullName>
    </submittedName>
</protein>
<evidence type="ECO:0000313" key="2">
    <source>
        <dbReference type="EMBL" id="CDE23033.1"/>
    </source>
</evidence>
<keyword evidence="1" id="KW-0812">Transmembrane</keyword>
<evidence type="ECO:0000256" key="1">
    <source>
        <dbReference type="SAM" id="Phobius"/>
    </source>
</evidence>
<feature type="transmembrane region" description="Helical" evidence="1">
    <location>
        <begin position="42"/>
        <end position="60"/>
    </location>
</feature>
<keyword evidence="1" id="KW-0472">Membrane</keyword>
<sequence>MMNKLSYPRTTIFLITLWLAGMIGLLVVNPTLFFVILEKELWIANIVSILVFIMGTIGYFRNMDFMESTSLIQYNKTSLIWFLDSTVALIVLILVKSIF</sequence>
<dbReference type="AlphaFoldDB" id="R7G8C6"/>